<reference evidence="6" key="2">
    <citation type="journal article" date="2014" name="ISME J.">
        <title>Microbial stratification in low pH oxic and suboxic macroscopic growths along an acid mine drainage.</title>
        <authorList>
            <person name="Mendez-Garcia C."/>
            <person name="Mesa V."/>
            <person name="Sprenger R.R."/>
            <person name="Richter M."/>
            <person name="Diez M.S."/>
            <person name="Solano J."/>
            <person name="Bargiela R."/>
            <person name="Golyshina O.V."/>
            <person name="Manteca A."/>
            <person name="Ramos J.L."/>
            <person name="Gallego J.R."/>
            <person name="Llorente I."/>
            <person name="Martins Dos Santos V.A."/>
            <person name="Jensen O.N."/>
            <person name="Pelaez A.I."/>
            <person name="Sanchez J."/>
            <person name="Ferrer M."/>
        </authorList>
    </citation>
    <scope>NUCLEOTIDE SEQUENCE</scope>
</reference>
<dbReference type="PANTHER" id="PTHR12216">
    <property type="entry name" value="UROCANATE HYDRATASE"/>
    <property type="match status" value="1"/>
</dbReference>
<keyword evidence="2" id="KW-0520">NAD</keyword>
<proteinExistence type="predicted"/>
<feature type="domain" description="Urocanase Rossmann-like" evidence="4">
    <location>
        <begin position="134"/>
        <end position="239"/>
    </location>
</feature>
<reference evidence="6" key="1">
    <citation type="submission" date="2013-08" db="EMBL/GenBank/DDBJ databases">
        <authorList>
            <person name="Mendez C."/>
            <person name="Richter M."/>
            <person name="Ferrer M."/>
            <person name="Sanchez J."/>
        </authorList>
    </citation>
    <scope>NUCLEOTIDE SEQUENCE</scope>
</reference>
<feature type="non-terminal residue" evidence="6">
    <location>
        <position position="239"/>
    </location>
</feature>
<organism evidence="6">
    <name type="scientific">mine drainage metagenome</name>
    <dbReference type="NCBI Taxonomy" id="410659"/>
    <lineage>
        <taxon>unclassified sequences</taxon>
        <taxon>metagenomes</taxon>
        <taxon>ecological metagenomes</taxon>
    </lineage>
</organism>
<evidence type="ECO:0000256" key="2">
    <source>
        <dbReference type="ARBA" id="ARBA00023027"/>
    </source>
</evidence>
<dbReference type="InterPro" id="IPR036190">
    <property type="entry name" value="Urocanase_sf"/>
</dbReference>
<dbReference type="UniPathway" id="UPA00379">
    <property type="reaction ID" value="UER00550"/>
</dbReference>
<dbReference type="Pfam" id="PF01175">
    <property type="entry name" value="Urocanase"/>
    <property type="match status" value="1"/>
</dbReference>
<dbReference type="Pfam" id="PF17391">
    <property type="entry name" value="Urocanase_N"/>
    <property type="match status" value="1"/>
</dbReference>
<dbReference type="GO" id="GO:0016153">
    <property type="term" value="F:urocanate hydratase activity"/>
    <property type="evidence" value="ECO:0007669"/>
    <property type="project" value="TreeGrafter"/>
</dbReference>
<evidence type="ECO:0000256" key="3">
    <source>
        <dbReference type="ARBA" id="ARBA00023239"/>
    </source>
</evidence>
<comment type="cofactor">
    <cofactor evidence="1">
        <name>NAD(+)</name>
        <dbReference type="ChEBI" id="CHEBI:57540"/>
    </cofactor>
</comment>
<dbReference type="InterPro" id="IPR023637">
    <property type="entry name" value="Urocanase-like"/>
</dbReference>
<dbReference type="PANTHER" id="PTHR12216:SF4">
    <property type="entry name" value="UROCANATE HYDRATASE"/>
    <property type="match status" value="1"/>
</dbReference>
<dbReference type="InterPro" id="IPR035085">
    <property type="entry name" value="Urocanase_Rossmann-like"/>
</dbReference>
<name>T0ZTX4_9ZZZZ</name>
<gene>
    <name evidence="6" type="ORF">B2A_06801</name>
</gene>
<evidence type="ECO:0000259" key="5">
    <source>
        <dbReference type="Pfam" id="PF17391"/>
    </source>
</evidence>
<dbReference type="SUPFAM" id="SSF111326">
    <property type="entry name" value="Urocanase"/>
    <property type="match status" value="1"/>
</dbReference>
<dbReference type="EMBL" id="AUZZ01004842">
    <property type="protein sequence ID" value="EQD51721.1"/>
    <property type="molecule type" value="Genomic_DNA"/>
</dbReference>
<dbReference type="InterPro" id="IPR035400">
    <property type="entry name" value="Urocanase_N"/>
</dbReference>
<dbReference type="AlphaFoldDB" id="T0ZTX4"/>
<feature type="domain" description="Urocanase N-terminal" evidence="5">
    <location>
        <begin position="5"/>
        <end position="131"/>
    </location>
</feature>
<evidence type="ECO:0000259" key="4">
    <source>
        <dbReference type="Pfam" id="PF01175"/>
    </source>
</evidence>
<dbReference type="Gene3D" id="3.40.1770.10">
    <property type="entry name" value="Urocanase superfamily"/>
    <property type="match status" value="1"/>
</dbReference>
<sequence length="239" mass="26253">MLKEIHAPRGSKLNTKGWAQEAALRLLMNNLDPEVAMDPQNLIVYGGRGKAARNWEAFDKIVSSLKTLESDETLLIQSGKPVGIFRTSVDVPRVLISNAQIVPRWATDDIFLELERKGLTMFGQMTAGSWIYIGTQGVLQGTFETLASIARLDFKADDLSGKWFLSSGLGEMGGAQPLAAKLNGAVAIVIEVDPEKIRRRLRDHYVDMSVESIDEALKIKDEQIREGKCQSIAVLGNAA</sequence>
<dbReference type="GO" id="GO:0019557">
    <property type="term" value="P:L-histidine catabolic process to glutamate and formate"/>
    <property type="evidence" value="ECO:0007669"/>
    <property type="project" value="UniProtKB-UniPathway"/>
</dbReference>
<evidence type="ECO:0000256" key="1">
    <source>
        <dbReference type="ARBA" id="ARBA00001911"/>
    </source>
</evidence>
<protein>
    <submittedName>
        <fullName evidence="6">Urocanate hydratase</fullName>
    </submittedName>
</protein>
<accession>T0ZTX4</accession>
<dbReference type="GO" id="GO:0019556">
    <property type="term" value="P:L-histidine catabolic process to glutamate and formamide"/>
    <property type="evidence" value="ECO:0007669"/>
    <property type="project" value="UniProtKB-UniPathway"/>
</dbReference>
<keyword evidence="3" id="KW-0456">Lyase</keyword>
<comment type="caution">
    <text evidence="6">The sequence shown here is derived from an EMBL/GenBank/DDBJ whole genome shotgun (WGS) entry which is preliminary data.</text>
</comment>
<evidence type="ECO:0000313" key="6">
    <source>
        <dbReference type="EMBL" id="EQD51721.1"/>
    </source>
</evidence>